<sequence length="621" mass="66903">MPLVQRAVWHPPPSLLKGHSNALSTGSQPAAIADLFLSCCTSPLCQGSALLVIFKQLSADQQCDILSMALASATSLAESQLDSYVAEVLRNDSFLPTHWVRLVKRLPGNTAPHLLPWTRIAERVLCSSAVPFSSNDDACTFIARVLGCMEDQGIPRNTIAQCLETCGLLYEACAYASSSSKFLPPPTRLAPDGGWGYGDAIHSMCALPEPPMRWFDAARRSMPRVLRHYSTLVLLRSVVQKWGVTDNGHDDRWRSFAEAYMTTLEAASAVHFLFSEGNAVTARVLLPHCHTPQQISTLMRYTCRVDVALALAALTRSVELRTPHRNHAHVHLTHLTTGQKVHLAFWAQAECCNAERSGCDVSDNTTVEFLSRTLSFGVLDHGMLLRCLREVLPAGALTRGDRSLAHLLASIPASAVEHAVSLLGTVESDALSWWTSLCTEAGNFDGAFALLEAMAARGYLPHMGVLVALLEALRDDCQNFARGVTLLRFSFPQVSDTVLRAYVERTAASITRTSPLALSTKQAIQALSALGLMRAAHRLNSPAAATVAEDTPSTTTPLLALAEVADQLKVPIPLHVGAIEGLIAASSKLGYNVVLSVNVMAATGGCCVSWASIPAQDLESL</sequence>
<keyword evidence="2" id="KW-1185">Reference proteome</keyword>
<dbReference type="OrthoDB" id="259771at2759"/>
<name>A0A088RZ79_LEIPA</name>
<dbReference type="RefSeq" id="XP_010702104.1">
    <property type="nucleotide sequence ID" value="XM_010703802.1"/>
</dbReference>
<proteinExistence type="predicted"/>
<dbReference type="VEuPathDB" id="TriTrypDB:LPMP_330110"/>
<accession>A0A088RZ79</accession>
<dbReference type="EMBL" id="CP009402">
    <property type="protein sequence ID" value="AIO01304.1"/>
    <property type="molecule type" value="Genomic_DNA"/>
</dbReference>
<reference evidence="1 2" key="1">
    <citation type="journal article" date="2015" name="Sci. Rep.">
        <title>The genome of Leishmania panamensis: insights into genomics of the L. (Viannia) subgenus.</title>
        <authorList>
            <person name="Llanes A."/>
            <person name="Restrepo C.M."/>
            <person name="Vecchio G.D."/>
            <person name="Anguizola F.J."/>
            <person name="Lleonart R."/>
        </authorList>
    </citation>
    <scope>NUCLEOTIDE SEQUENCE [LARGE SCALE GENOMIC DNA]</scope>
    <source>
        <strain evidence="1 2">MHOM/PA/94/PSC-1</strain>
    </source>
</reference>
<gene>
    <name evidence="1" type="ORF">LPMP_330110</name>
</gene>
<organism evidence="1 2">
    <name type="scientific">Leishmania panamensis</name>
    <dbReference type="NCBI Taxonomy" id="5679"/>
    <lineage>
        <taxon>Eukaryota</taxon>
        <taxon>Discoba</taxon>
        <taxon>Euglenozoa</taxon>
        <taxon>Kinetoplastea</taxon>
        <taxon>Metakinetoplastina</taxon>
        <taxon>Trypanosomatida</taxon>
        <taxon>Trypanosomatidae</taxon>
        <taxon>Leishmaniinae</taxon>
        <taxon>Leishmania</taxon>
        <taxon>Leishmania guyanensis species complex</taxon>
    </lineage>
</organism>
<dbReference type="eggNOG" id="ENOG502SEID">
    <property type="taxonomic scope" value="Eukaryota"/>
</dbReference>
<dbReference type="AlphaFoldDB" id="A0A088RZ79"/>
<dbReference type="KEGG" id="lpan:LPMP_330110"/>
<dbReference type="Proteomes" id="UP000063063">
    <property type="component" value="Chromosome 33"/>
</dbReference>
<evidence type="ECO:0000313" key="1">
    <source>
        <dbReference type="EMBL" id="AIO01304.1"/>
    </source>
</evidence>
<protein>
    <submittedName>
        <fullName evidence="1">Uncharacterized protein</fullName>
    </submittedName>
</protein>
<dbReference type="GeneID" id="22578164"/>
<evidence type="ECO:0000313" key="2">
    <source>
        <dbReference type="Proteomes" id="UP000063063"/>
    </source>
</evidence>
<dbReference type="VEuPathDB" id="TriTrypDB:LPAL13_330005800"/>